<dbReference type="GeneID" id="28999984"/>
<dbReference type="AlphaFoldDB" id="A0A162PYW6"/>
<keyword evidence="2" id="KW-1185">Reference proteome</keyword>
<dbReference type="InParanoid" id="A0A162PYW6"/>
<evidence type="ECO:0000313" key="1">
    <source>
        <dbReference type="EMBL" id="OAD77267.1"/>
    </source>
</evidence>
<sequence>MSASSKLKSFTVNTIYGISDYFAPSPIKCFKHVQQTHSFILEFYGFLFIRIIEVKHKEVGKEELVSVFLLDAFNILDLFSSLGYTQDTAAQLCDKRSPFANVDLLVTPPPQDKLIGLERKKMSRSKYCMD</sequence>
<accession>A0A162PYW6</accession>
<proteinExistence type="predicted"/>
<dbReference type="VEuPathDB" id="FungiDB:PHYBLDRAFT_185434"/>
<protein>
    <submittedName>
        <fullName evidence="1">Uncharacterized protein</fullName>
    </submittedName>
</protein>
<gene>
    <name evidence="1" type="ORF">PHYBLDRAFT_185434</name>
</gene>
<name>A0A162PYW6_PHYB8</name>
<dbReference type="RefSeq" id="XP_018295307.1">
    <property type="nucleotide sequence ID" value="XM_018439078.1"/>
</dbReference>
<organism evidence="1 2">
    <name type="scientific">Phycomyces blakesleeanus (strain ATCC 8743b / DSM 1359 / FGSC 10004 / NBRC 33097 / NRRL 1555)</name>
    <dbReference type="NCBI Taxonomy" id="763407"/>
    <lineage>
        <taxon>Eukaryota</taxon>
        <taxon>Fungi</taxon>
        <taxon>Fungi incertae sedis</taxon>
        <taxon>Mucoromycota</taxon>
        <taxon>Mucoromycotina</taxon>
        <taxon>Mucoromycetes</taxon>
        <taxon>Mucorales</taxon>
        <taxon>Phycomycetaceae</taxon>
        <taxon>Phycomyces</taxon>
    </lineage>
</organism>
<dbReference type="EMBL" id="KV440974">
    <property type="protein sequence ID" value="OAD77267.1"/>
    <property type="molecule type" value="Genomic_DNA"/>
</dbReference>
<dbReference type="Proteomes" id="UP000077315">
    <property type="component" value="Unassembled WGS sequence"/>
</dbReference>
<evidence type="ECO:0000313" key="2">
    <source>
        <dbReference type="Proteomes" id="UP000077315"/>
    </source>
</evidence>
<reference evidence="2" key="1">
    <citation type="submission" date="2015-06" db="EMBL/GenBank/DDBJ databases">
        <title>Expansion of signal transduction pathways in fungi by whole-genome duplication.</title>
        <authorList>
            <consortium name="DOE Joint Genome Institute"/>
            <person name="Corrochano L.M."/>
            <person name="Kuo A."/>
            <person name="Marcet-Houben M."/>
            <person name="Polaino S."/>
            <person name="Salamov A."/>
            <person name="Villalobos J.M."/>
            <person name="Alvarez M.I."/>
            <person name="Avalos J."/>
            <person name="Benito E.P."/>
            <person name="Benoit I."/>
            <person name="Burger G."/>
            <person name="Camino L.P."/>
            <person name="Canovas D."/>
            <person name="Cerda-Olmedo E."/>
            <person name="Cheng J.-F."/>
            <person name="Dominguez A."/>
            <person name="Elias M."/>
            <person name="Eslava A.P."/>
            <person name="Glaser F."/>
            <person name="Grimwood J."/>
            <person name="Gutierrez G."/>
            <person name="Heitman J."/>
            <person name="Henrissat B."/>
            <person name="Iturriaga E.A."/>
            <person name="Lang B.F."/>
            <person name="Lavin J.L."/>
            <person name="Lee S."/>
            <person name="Li W."/>
            <person name="Lindquist E."/>
            <person name="Lopez-Garcia S."/>
            <person name="Luque E.M."/>
            <person name="Marcos A.T."/>
            <person name="Martin J."/>
            <person name="McCluskey K."/>
            <person name="Medina H.R."/>
            <person name="Miralles-Duran A."/>
            <person name="Miyazaki A."/>
            <person name="Munoz-Torres E."/>
            <person name="Oguiza J.A."/>
            <person name="Ohm R."/>
            <person name="Olmedo M."/>
            <person name="Orejas M."/>
            <person name="Ortiz-Castellanos L."/>
            <person name="Pisabarro A.G."/>
            <person name="Rodriguez-Romero J."/>
            <person name="Ruiz-Herrera J."/>
            <person name="Ruiz-Vazquez R."/>
            <person name="Sanz C."/>
            <person name="Schackwitz W."/>
            <person name="Schmutz J."/>
            <person name="Shahriari M."/>
            <person name="Shelest E."/>
            <person name="Silva-Franco F."/>
            <person name="Soanes D."/>
            <person name="Syed K."/>
            <person name="Tagua V.G."/>
            <person name="Talbot N.J."/>
            <person name="Thon M."/>
            <person name="De vries R.P."/>
            <person name="Wiebenga A."/>
            <person name="Yadav J.S."/>
            <person name="Braun E.L."/>
            <person name="Baker S."/>
            <person name="Garre V."/>
            <person name="Horwitz B."/>
            <person name="Torres-Martinez S."/>
            <person name="Idnurm A."/>
            <person name="Herrera-Estrella A."/>
            <person name="Gabaldon T."/>
            <person name="Grigoriev I.V."/>
        </authorList>
    </citation>
    <scope>NUCLEOTIDE SEQUENCE [LARGE SCALE GENOMIC DNA]</scope>
    <source>
        <strain evidence="2">NRRL 1555(-)</strain>
    </source>
</reference>